<proteinExistence type="predicted"/>
<sequence length="203" mass="22993">MREHTKRYAAAHDGRHPLAECVPWAEALVSWVEALPRDDDRSVGQRRYWYDPRLGLDGLALALAESIRLAMAVWDRPIGGLCLDTMQRVLFDWIRWDIVPGTPQWPAPEGTPHDAHWKLLFATNIELAREAAYRVSSAYEQLEGAWNAIPMSEAWRHRLDTYGITYARLADVAPLLGLTMPIEVREPGDYINVPGLLVERAAA</sequence>
<dbReference type="Proteomes" id="UP000238413">
    <property type="component" value="Chromosome"/>
</dbReference>
<dbReference type="EMBL" id="CP026652">
    <property type="protein sequence ID" value="AVH55617.1"/>
    <property type="molecule type" value="Genomic_DNA"/>
</dbReference>
<dbReference type="RefSeq" id="WP_099498589.1">
    <property type="nucleotide sequence ID" value="NZ_CP026652.1"/>
</dbReference>
<reference evidence="1 2" key="1">
    <citation type="submission" date="2018-02" db="EMBL/GenBank/DDBJ databases">
        <title>Complete genome sequence of Streptomyces dengpaensis, the producer of angucyclines.</title>
        <authorList>
            <person name="Yumei L."/>
        </authorList>
    </citation>
    <scope>NUCLEOTIDE SEQUENCE [LARGE SCALE GENOMIC DNA]</scope>
    <source>
        <strain evidence="1 2">XZHG99</strain>
    </source>
</reference>
<keyword evidence="2" id="KW-1185">Reference proteome</keyword>
<gene>
    <name evidence="1" type="ORF">C4B68_07275</name>
</gene>
<organism evidence="1 2">
    <name type="scientific">Streptomyces dengpaensis</name>
    <dbReference type="NCBI Taxonomy" id="2049881"/>
    <lineage>
        <taxon>Bacteria</taxon>
        <taxon>Bacillati</taxon>
        <taxon>Actinomycetota</taxon>
        <taxon>Actinomycetes</taxon>
        <taxon>Kitasatosporales</taxon>
        <taxon>Streptomycetaceae</taxon>
        <taxon>Streptomyces</taxon>
    </lineage>
</organism>
<evidence type="ECO:0000313" key="1">
    <source>
        <dbReference type="EMBL" id="AVH55617.1"/>
    </source>
</evidence>
<name>A0ABM6SMI3_9ACTN</name>
<accession>A0ABM6SMI3</accession>
<evidence type="ECO:0000313" key="2">
    <source>
        <dbReference type="Proteomes" id="UP000238413"/>
    </source>
</evidence>
<protein>
    <submittedName>
        <fullName evidence="1">Uncharacterized protein</fullName>
    </submittedName>
</protein>